<reference evidence="2 3" key="1">
    <citation type="submission" date="2014-06" db="EMBL/GenBank/DDBJ databases">
        <title>Saccharopolyspora rectivirgula DSM-43113 Genome sequencing.</title>
        <authorList>
            <person name="Barrera C."/>
            <person name="Millon L."/>
            <person name="Rognon B."/>
            <person name="Zaugg C."/>
            <person name="Monod M."/>
        </authorList>
    </citation>
    <scope>NUCLEOTIDE SEQUENCE [LARGE SCALE GENOMIC DNA]</scope>
    <source>
        <strain evidence="2 3">DSM 43113</strain>
    </source>
</reference>
<dbReference type="AlphaFoldDB" id="A0A073AW01"/>
<feature type="compositionally biased region" description="Polar residues" evidence="1">
    <location>
        <begin position="49"/>
        <end position="60"/>
    </location>
</feature>
<evidence type="ECO:0000256" key="1">
    <source>
        <dbReference type="SAM" id="MobiDB-lite"/>
    </source>
</evidence>
<evidence type="ECO:0000313" key="3">
    <source>
        <dbReference type="Proteomes" id="UP000031419"/>
    </source>
</evidence>
<feature type="region of interest" description="Disordered" evidence="1">
    <location>
        <begin position="45"/>
        <end position="67"/>
    </location>
</feature>
<proteinExistence type="predicted"/>
<dbReference type="RefSeq" id="WP_029722371.1">
    <property type="nucleotide sequence ID" value="NZ_JAJUIW010000037.1"/>
</dbReference>
<comment type="caution">
    <text evidence="2">The sequence shown here is derived from an EMBL/GenBank/DDBJ whole genome shotgun (WGS) entry which is preliminary data.</text>
</comment>
<accession>A0A073AW01</accession>
<gene>
    <name evidence="2" type="ORF">GU90_14630</name>
</gene>
<sequence>MKVYELARRGALEREFQVRGLRLSKAYGVVTVDLLRVLGVEPPRAGLGATSSDNSPQCTAQDAVVVT</sequence>
<evidence type="ECO:0000313" key="2">
    <source>
        <dbReference type="EMBL" id="KEI43570.1"/>
    </source>
</evidence>
<dbReference type="Proteomes" id="UP000031419">
    <property type="component" value="Unassembled WGS sequence"/>
</dbReference>
<name>A0A073AW01_9PSEU</name>
<keyword evidence="3" id="KW-1185">Reference proteome</keyword>
<dbReference type="EMBL" id="JNVU01000037">
    <property type="protein sequence ID" value="KEI43570.1"/>
    <property type="molecule type" value="Genomic_DNA"/>
</dbReference>
<protein>
    <submittedName>
        <fullName evidence="2">Uncharacterized protein</fullName>
    </submittedName>
</protein>
<organism evidence="2 3">
    <name type="scientific">Saccharopolyspora rectivirgula</name>
    <dbReference type="NCBI Taxonomy" id="28042"/>
    <lineage>
        <taxon>Bacteria</taxon>
        <taxon>Bacillati</taxon>
        <taxon>Actinomycetota</taxon>
        <taxon>Actinomycetes</taxon>
        <taxon>Pseudonocardiales</taxon>
        <taxon>Pseudonocardiaceae</taxon>
        <taxon>Saccharopolyspora</taxon>
    </lineage>
</organism>